<evidence type="ECO:0000256" key="8">
    <source>
        <dbReference type="ARBA" id="ARBA00022989"/>
    </source>
</evidence>
<comment type="function">
    <text evidence="11">Vacuolar cation/proton exchanger (CAX). Translocates Ca(2+) and other metal ions into vacuoles using the proton gradient formed by H(+)-ATPase and H(+)-pyrophosphatase.</text>
</comment>
<dbReference type="GO" id="GO:0012505">
    <property type="term" value="C:endomembrane system"/>
    <property type="evidence" value="ECO:0007669"/>
    <property type="project" value="UniProtKB-SubCell"/>
</dbReference>
<feature type="transmembrane region" description="Helical" evidence="11">
    <location>
        <begin position="291"/>
        <end position="319"/>
    </location>
</feature>
<reference evidence="14 15" key="1">
    <citation type="journal article" date="2010" name="Plant Cell">
        <title>The Chlorella variabilis NC64A genome reveals adaptation to photosymbiosis, coevolution with viruses, and cryptic sex.</title>
        <authorList>
            <person name="Blanc G."/>
            <person name="Duncan G."/>
            <person name="Agarkova I."/>
            <person name="Borodovsky M."/>
            <person name="Gurnon J."/>
            <person name="Kuo A."/>
            <person name="Lindquist E."/>
            <person name="Lucas S."/>
            <person name="Pangilinan J."/>
            <person name="Polle J."/>
            <person name="Salamov A."/>
            <person name="Terry A."/>
            <person name="Yamada T."/>
            <person name="Dunigan D.D."/>
            <person name="Grigoriev I.V."/>
            <person name="Claverie J.M."/>
            <person name="Van Etten J.L."/>
        </authorList>
    </citation>
    <scope>NUCLEOTIDE SEQUENCE [LARGE SCALE GENOMIC DNA]</scope>
    <source>
        <strain evidence="14 15">NC64A</strain>
    </source>
</reference>
<protein>
    <recommendedName>
        <fullName evidence="11">Vacuolar cation/proton exchanger</fullName>
    </recommendedName>
</protein>
<dbReference type="eggNOG" id="KOG1397">
    <property type="taxonomic scope" value="Eukaryota"/>
</dbReference>
<comment type="subcellular location">
    <subcellularLocation>
        <location evidence="1">Endomembrane system</location>
        <topology evidence="1">Multi-pass membrane protein</topology>
    </subcellularLocation>
    <subcellularLocation>
        <location evidence="11">Vacuole membrane</location>
    </subcellularLocation>
</comment>
<keyword evidence="3 11" id="KW-0813">Transport</keyword>
<evidence type="ECO:0000256" key="12">
    <source>
        <dbReference type="SAM" id="MobiDB-lite"/>
    </source>
</evidence>
<dbReference type="GeneID" id="17350586"/>
<dbReference type="Pfam" id="PF01699">
    <property type="entry name" value="Na_Ca_ex"/>
    <property type="match status" value="2"/>
</dbReference>
<dbReference type="GO" id="GO:0015369">
    <property type="term" value="F:calcium:proton antiporter activity"/>
    <property type="evidence" value="ECO:0007669"/>
    <property type="project" value="UniProtKB-UniRule"/>
</dbReference>
<keyword evidence="4 11" id="KW-0050">Antiport</keyword>
<feature type="transmembrane region" description="Helical" evidence="11">
    <location>
        <begin position="82"/>
        <end position="102"/>
    </location>
</feature>
<dbReference type="InterPro" id="IPR004798">
    <property type="entry name" value="CAX-like"/>
</dbReference>
<keyword evidence="8 11" id="KW-1133">Transmembrane helix</keyword>
<dbReference type="GO" id="GO:0009705">
    <property type="term" value="C:plant-type vacuole membrane"/>
    <property type="evidence" value="ECO:0007669"/>
    <property type="project" value="TreeGrafter"/>
</dbReference>
<evidence type="ECO:0000256" key="1">
    <source>
        <dbReference type="ARBA" id="ARBA00004127"/>
    </source>
</evidence>
<feature type="transmembrane region" description="Helical" evidence="11">
    <location>
        <begin position="350"/>
        <end position="371"/>
    </location>
</feature>
<gene>
    <name evidence="14" type="ORF">CHLNCDRAFT_37529</name>
</gene>
<evidence type="ECO:0000256" key="2">
    <source>
        <dbReference type="ARBA" id="ARBA00008248"/>
    </source>
</evidence>
<keyword evidence="15" id="KW-1185">Reference proteome</keyword>
<feature type="compositionally biased region" description="Pro residues" evidence="12">
    <location>
        <begin position="28"/>
        <end position="38"/>
    </location>
</feature>
<keyword evidence="9 11" id="KW-0406">Ion transport</keyword>
<dbReference type="InterPro" id="IPR004837">
    <property type="entry name" value="NaCa_Exmemb"/>
</dbReference>
<dbReference type="KEGG" id="cvr:CHLNCDRAFT_37529"/>
<evidence type="ECO:0000313" key="15">
    <source>
        <dbReference type="Proteomes" id="UP000008141"/>
    </source>
</evidence>
<dbReference type="EMBL" id="GL433867">
    <property type="protein sequence ID" value="EFN51117.1"/>
    <property type="molecule type" value="Genomic_DNA"/>
</dbReference>
<feature type="transmembrane region" description="Helical" evidence="11">
    <location>
        <begin position="262"/>
        <end position="285"/>
    </location>
</feature>
<dbReference type="Proteomes" id="UP000008141">
    <property type="component" value="Unassembled WGS sequence"/>
</dbReference>
<dbReference type="AlphaFoldDB" id="E1ZSK0"/>
<feature type="domain" description="Sodium/calcium exchanger membrane region" evidence="13">
    <location>
        <begin position="228"/>
        <end position="368"/>
    </location>
</feature>
<dbReference type="GO" id="GO:0006874">
    <property type="term" value="P:intracellular calcium ion homeostasis"/>
    <property type="evidence" value="ECO:0007669"/>
    <property type="project" value="TreeGrafter"/>
</dbReference>
<evidence type="ECO:0000256" key="4">
    <source>
        <dbReference type="ARBA" id="ARBA00022449"/>
    </source>
</evidence>
<evidence type="ECO:0000256" key="10">
    <source>
        <dbReference type="ARBA" id="ARBA00023136"/>
    </source>
</evidence>
<evidence type="ECO:0000256" key="9">
    <source>
        <dbReference type="ARBA" id="ARBA00023065"/>
    </source>
</evidence>
<organism evidence="15">
    <name type="scientific">Chlorella variabilis</name>
    <name type="common">Green alga</name>
    <dbReference type="NCBI Taxonomy" id="554065"/>
    <lineage>
        <taxon>Eukaryota</taxon>
        <taxon>Viridiplantae</taxon>
        <taxon>Chlorophyta</taxon>
        <taxon>core chlorophytes</taxon>
        <taxon>Trebouxiophyceae</taxon>
        <taxon>Chlorellales</taxon>
        <taxon>Chlorellaceae</taxon>
        <taxon>Chlorella clade</taxon>
        <taxon>Chlorella</taxon>
    </lineage>
</organism>
<keyword evidence="11" id="KW-0926">Vacuole</keyword>
<dbReference type="InParanoid" id="E1ZSK0"/>
<feature type="region of interest" description="Disordered" evidence="12">
    <location>
        <begin position="27"/>
        <end position="48"/>
    </location>
</feature>
<keyword evidence="10 11" id="KW-0472">Membrane</keyword>
<dbReference type="RefSeq" id="XP_005843219.1">
    <property type="nucleotide sequence ID" value="XM_005843157.1"/>
</dbReference>
<feature type="transmembrane region" description="Helical" evidence="11">
    <location>
        <begin position="224"/>
        <end position="250"/>
    </location>
</feature>
<dbReference type="FunCoup" id="E1ZSK0">
    <property type="interactions" value="776"/>
</dbReference>
<keyword evidence="5 11" id="KW-0109">Calcium transport</keyword>
<dbReference type="InterPro" id="IPR004713">
    <property type="entry name" value="CaH_exchang"/>
</dbReference>
<dbReference type="InterPro" id="IPR044880">
    <property type="entry name" value="NCX_ion-bd_dom_sf"/>
</dbReference>
<keyword evidence="7 11" id="KW-0106">Calcium</keyword>
<accession>E1ZSK0</accession>
<name>E1ZSK0_CHLVA</name>
<dbReference type="OrthoDB" id="1699231at2759"/>
<evidence type="ECO:0000259" key="13">
    <source>
        <dbReference type="Pfam" id="PF01699"/>
    </source>
</evidence>
<feature type="transmembrane region" description="Helical" evidence="11">
    <location>
        <begin position="326"/>
        <end position="344"/>
    </location>
</feature>
<comment type="similarity">
    <text evidence="2">Belongs to the Ca(2+):cation antiporter (CaCA) (TC 2.A.19) family. Cation/proton exchanger (CAX) subfamily.</text>
</comment>
<keyword evidence="6 11" id="KW-0812">Transmembrane</keyword>
<proteinExistence type="inferred from homology"/>
<evidence type="ECO:0000256" key="5">
    <source>
        <dbReference type="ARBA" id="ARBA00022568"/>
    </source>
</evidence>
<dbReference type="PANTHER" id="PTHR31503">
    <property type="entry name" value="VACUOLAR CALCIUM ION TRANSPORTER"/>
    <property type="match status" value="1"/>
</dbReference>
<comment type="caution">
    <text evidence="11">Lacks conserved residue(s) required for the propagation of feature annotation.</text>
</comment>
<dbReference type="PANTHER" id="PTHR31503:SF22">
    <property type="entry name" value="VACUOLAR CALCIUM ION TRANSPORTER"/>
    <property type="match status" value="1"/>
</dbReference>
<feature type="compositionally biased region" description="Low complexity" evidence="12">
    <location>
        <begin position="39"/>
        <end position="48"/>
    </location>
</feature>
<dbReference type="NCBIfam" id="TIGR00378">
    <property type="entry name" value="cax"/>
    <property type="match status" value="1"/>
</dbReference>
<feature type="domain" description="Sodium/calcium exchanger membrane region" evidence="13">
    <location>
        <begin position="55"/>
        <end position="204"/>
    </location>
</feature>
<feature type="transmembrane region" description="Helical" evidence="11">
    <location>
        <begin position="108"/>
        <end position="131"/>
    </location>
</feature>
<sequence>MGSLGALEQPPTLNLLPRCCNAACQEPRSPPISPPNSPPAHTTPHHPSTCRPQNFLALIPLALFLGEVTEDLAVRFGDTIGGLLNATFGNVVELFLSIAALHKGLYEVVAASLLGSILSNLLLVLGTCFLFGGMKYKEQRFSTLANKMASSLLFLACIGIMIPSTARVFRAVPSHPPTAPVTLCARLSSHLPARSYLCYLFFQLGTHHDLFAVGASASVPALSLAGAMACLTLITVIVAACSDFLTGAIVEVSAVSGINQAFLGLIVLPIAGNVAEHVTAVFVAVRNKMDLSIAVALGSSTQVAIFIVPVTVLVGWAIGEKFTLDFDTFAVLMLTVAVILAYFVCSDGASNWLLGLQLVATYCLIGAVFLLEREPAPTPSGGDSGKQPYAPLLQGLL</sequence>
<dbReference type="Gene3D" id="1.20.1420.30">
    <property type="entry name" value="NCX, central ion-binding region"/>
    <property type="match status" value="1"/>
</dbReference>
<evidence type="ECO:0000256" key="11">
    <source>
        <dbReference type="RuleBase" id="RU365028"/>
    </source>
</evidence>
<evidence type="ECO:0000256" key="6">
    <source>
        <dbReference type="ARBA" id="ARBA00022692"/>
    </source>
</evidence>
<dbReference type="OMA" id="FCGGIAH"/>
<evidence type="ECO:0000256" key="3">
    <source>
        <dbReference type="ARBA" id="ARBA00022448"/>
    </source>
</evidence>
<evidence type="ECO:0000256" key="7">
    <source>
        <dbReference type="ARBA" id="ARBA00022837"/>
    </source>
</evidence>
<evidence type="ECO:0000313" key="14">
    <source>
        <dbReference type="EMBL" id="EFN51117.1"/>
    </source>
</evidence>